<dbReference type="AlphaFoldDB" id="A0A370UDU7"/>
<dbReference type="Pfam" id="PF02826">
    <property type="entry name" value="2-Hacid_dh_C"/>
    <property type="match status" value="1"/>
</dbReference>
<dbReference type="InterPro" id="IPR036291">
    <property type="entry name" value="NAD(P)-bd_dom_sf"/>
</dbReference>
<feature type="domain" description="D-isomer specific 2-hydroxyacid dehydrogenase NAD-binding" evidence="6">
    <location>
        <begin position="106"/>
        <end position="286"/>
    </location>
</feature>
<dbReference type="RefSeq" id="WP_115466508.1">
    <property type="nucleotide sequence ID" value="NZ_QKRA01000001.1"/>
</dbReference>
<keyword evidence="8" id="KW-1185">Reference proteome</keyword>
<dbReference type="PANTHER" id="PTHR43761:SF1">
    <property type="entry name" value="D-ISOMER SPECIFIC 2-HYDROXYACID DEHYDROGENASE CATALYTIC DOMAIN-CONTAINING PROTEIN-RELATED"/>
    <property type="match status" value="1"/>
</dbReference>
<dbReference type="PANTHER" id="PTHR43761">
    <property type="entry name" value="D-ISOMER SPECIFIC 2-HYDROXYACID DEHYDROGENASE FAMILY PROTEIN (AFU_ORTHOLOGUE AFUA_1G13630)"/>
    <property type="match status" value="1"/>
</dbReference>
<dbReference type="InterPro" id="IPR029753">
    <property type="entry name" value="D-isomer_DH_CS"/>
</dbReference>
<dbReference type="SUPFAM" id="SSF51735">
    <property type="entry name" value="NAD(P)-binding Rossmann-fold domains"/>
    <property type="match status" value="1"/>
</dbReference>
<accession>A0A370UDU7</accession>
<dbReference type="Pfam" id="PF00389">
    <property type="entry name" value="2-Hacid_dh"/>
    <property type="match status" value="1"/>
</dbReference>
<evidence type="ECO:0000256" key="1">
    <source>
        <dbReference type="ARBA" id="ARBA00005854"/>
    </source>
</evidence>
<dbReference type="GO" id="GO:0051287">
    <property type="term" value="F:NAD binding"/>
    <property type="evidence" value="ECO:0007669"/>
    <property type="project" value="InterPro"/>
</dbReference>
<evidence type="ECO:0000313" key="8">
    <source>
        <dbReference type="Proteomes" id="UP000254326"/>
    </source>
</evidence>
<gene>
    <name evidence="7" type="ORF">DN730_02400</name>
</gene>
<dbReference type="EMBL" id="QKRA01000001">
    <property type="protein sequence ID" value="RDL45921.1"/>
    <property type="molecule type" value="Genomic_DNA"/>
</dbReference>
<organism evidence="7 8">
    <name type="scientific">Marinomonas piezotolerans</name>
    <dbReference type="NCBI Taxonomy" id="2213058"/>
    <lineage>
        <taxon>Bacteria</taxon>
        <taxon>Pseudomonadati</taxon>
        <taxon>Pseudomonadota</taxon>
        <taxon>Gammaproteobacteria</taxon>
        <taxon>Oceanospirillales</taxon>
        <taxon>Oceanospirillaceae</taxon>
        <taxon>Marinomonas</taxon>
    </lineage>
</organism>
<dbReference type="SUPFAM" id="SSF52283">
    <property type="entry name" value="Formate/glycerate dehydrogenase catalytic domain-like"/>
    <property type="match status" value="1"/>
</dbReference>
<dbReference type="GO" id="GO:0016616">
    <property type="term" value="F:oxidoreductase activity, acting on the CH-OH group of donors, NAD or NADP as acceptor"/>
    <property type="evidence" value="ECO:0007669"/>
    <property type="project" value="InterPro"/>
</dbReference>
<proteinExistence type="inferred from homology"/>
<keyword evidence="2 4" id="KW-0560">Oxidoreductase</keyword>
<evidence type="ECO:0000259" key="5">
    <source>
        <dbReference type="Pfam" id="PF00389"/>
    </source>
</evidence>
<dbReference type="Proteomes" id="UP000254326">
    <property type="component" value="Unassembled WGS sequence"/>
</dbReference>
<dbReference type="Gene3D" id="3.40.50.720">
    <property type="entry name" value="NAD(P)-binding Rossmann-like Domain"/>
    <property type="match status" value="2"/>
</dbReference>
<protein>
    <submittedName>
        <fullName evidence="7">Glycerate dehydrogenase</fullName>
    </submittedName>
</protein>
<dbReference type="CDD" id="cd12162">
    <property type="entry name" value="2-Hacid_dh_4"/>
    <property type="match status" value="1"/>
</dbReference>
<feature type="domain" description="D-isomer specific 2-hydroxyacid dehydrogenase catalytic" evidence="5">
    <location>
        <begin position="29"/>
        <end position="310"/>
    </location>
</feature>
<reference evidence="7 8" key="1">
    <citation type="submission" date="2018-06" db="EMBL/GenBank/DDBJ databases">
        <title>Marinomonas sp. YLB-05 draft genome sequence.</title>
        <authorList>
            <person name="Yu L."/>
            <person name="Tang X."/>
        </authorList>
    </citation>
    <scope>NUCLEOTIDE SEQUENCE [LARGE SCALE GENOMIC DNA]</scope>
    <source>
        <strain evidence="7 8">YLB-05</strain>
    </source>
</reference>
<evidence type="ECO:0000256" key="2">
    <source>
        <dbReference type="ARBA" id="ARBA00023002"/>
    </source>
</evidence>
<sequence length="313" mass="34801">MKAVFLDRGSFPESAKISLPDWITVTESYHNSTEEEVYDRIADADIVMTNKVPLTRRHLESAQKLKLVQVLATGVNNVDVSACKALDIGVRNVAGYSTESVPEHTFALILELRRNISRYREDVKLGRWSESEFFCFMDHSIDDIAHNTITIIGKGSLGNRVAKIAEAFGMSVLYAEHKGISEVRTGYTEFEEAIQRADIISLHCPLTDTTKNTIDSYEFELMKRTALLINTGRGGLVNEMALCNALTTGQIAGAGFDVASIEPMPIDHPLQELTRLPNFILTPHVAWASSNAISRLLDLANQSIQAFFEHDNK</sequence>
<dbReference type="PROSITE" id="PS00671">
    <property type="entry name" value="D_2_HYDROXYACID_DH_3"/>
    <property type="match status" value="1"/>
</dbReference>
<evidence type="ECO:0000256" key="3">
    <source>
        <dbReference type="ARBA" id="ARBA00023027"/>
    </source>
</evidence>
<dbReference type="InterPro" id="IPR006139">
    <property type="entry name" value="D-isomer_2_OHA_DH_cat_dom"/>
</dbReference>
<comment type="similarity">
    <text evidence="1 4">Belongs to the D-isomer specific 2-hydroxyacid dehydrogenase family.</text>
</comment>
<dbReference type="OrthoDB" id="9805416at2"/>
<evidence type="ECO:0000259" key="6">
    <source>
        <dbReference type="Pfam" id="PF02826"/>
    </source>
</evidence>
<dbReference type="InterPro" id="IPR050418">
    <property type="entry name" value="D-iso_2-hydroxyacid_DH_PdxB"/>
</dbReference>
<dbReference type="InterPro" id="IPR006140">
    <property type="entry name" value="D-isomer_DH_NAD-bd"/>
</dbReference>
<evidence type="ECO:0000313" key="7">
    <source>
        <dbReference type="EMBL" id="RDL45921.1"/>
    </source>
</evidence>
<evidence type="ECO:0000256" key="4">
    <source>
        <dbReference type="RuleBase" id="RU003719"/>
    </source>
</evidence>
<name>A0A370UDU7_9GAMM</name>
<comment type="caution">
    <text evidence="7">The sequence shown here is derived from an EMBL/GenBank/DDBJ whole genome shotgun (WGS) entry which is preliminary data.</text>
</comment>
<keyword evidence="3" id="KW-0520">NAD</keyword>